<name>A0ACC2WWA0_9TREE</name>
<evidence type="ECO:0000313" key="1">
    <source>
        <dbReference type="EMBL" id="KAJ9116050.1"/>
    </source>
</evidence>
<organism evidence="1 2">
    <name type="scientific">Naganishia adeliensis</name>
    <dbReference type="NCBI Taxonomy" id="92952"/>
    <lineage>
        <taxon>Eukaryota</taxon>
        <taxon>Fungi</taxon>
        <taxon>Dikarya</taxon>
        <taxon>Basidiomycota</taxon>
        <taxon>Agaricomycotina</taxon>
        <taxon>Tremellomycetes</taxon>
        <taxon>Filobasidiales</taxon>
        <taxon>Filobasidiaceae</taxon>
        <taxon>Naganishia</taxon>
    </lineage>
</organism>
<protein>
    <submittedName>
        <fullName evidence="1">Uncharacterized protein</fullName>
    </submittedName>
</protein>
<dbReference type="EMBL" id="JASBWS010000004">
    <property type="protein sequence ID" value="KAJ9116050.1"/>
    <property type="molecule type" value="Genomic_DNA"/>
</dbReference>
<accession>A0ACC2WWA0</accession>
<comment type="caution">
    <text evidence="1">The sequence shown here is derived from an EMBL/GenBank/DDBJ whole genome shotgun (WGS) entry which is preliminary data.</text>
</comment>
<reference evidence="1" key="1">
    <citation type="submission" date="2023-04" db="EMBL/GenBank/DDBJ databases">
        <title>Draft Genome sequencing of Naganishia species isolated from polar environments using Oxford Nanopore Technology.</title>
        <authorList>
            <person name="Leo P."/>
            <person name="Venkateswaran K."/>
        </authorList>
    </citation>
    <scope>NUCLEOTIDE SEQUENCE</scope>
    <source>
        <strain evidence="1">MNA-CCFEE 5262</strain>
    </source>
</reference>
<gene>
    <name evidence="1" type="ORF">QFC20_000720</name>
</gene>
<sequence>MTDIPSLFPTASASVIDRSYILSITPHTSGSANHLILSHPSPDLSVIDASTLQVLDSFRGGHMGDVTAVVTSTSSAPAYQVNGGIGFAQGNGMSALGSVWSAGKDARVVRWDERSRSAGQTIKATSTNPTPPLLLLSASTDGLVALTNPKESDEEEAFYGAEALNGSVAKAGWYWADIGTGKQRRRGVKVWARSDMDSVGTWSLGRGDEGDAQLQEPVLHPTDTFKPLSLSTEPQYTAKKSTRRSRIIAAAQQPSVEEQMRAKQAGLVACDYILDVCPSLGVNAKTGEGMIALGNNGGDIVLMHHEKIKLSKNAKSSIRNGTNGFGDHSSAVHGAYEPSAFLYTPKDGRSGHKDVVRCMYHDIQSNVLYTGSEDGILCGWQLPPSNSLSNGDSSRESTEEADMSEDSEHEQEEEEDDGMNVDEDDEDEMVFAGREGEHAENGKRRAGEVLGGGNSKRRR</sequence>
<evidence type="ECO:0000313" key="2">
    <source>
        <dbReference type="Proteomes" id="UP001230649"/>
    </source>
</evidence>
<keyword evidence="2" id="KW-1185">Reference proteome</keyword>
<dbReference type="Proteomes" id="UP001230649">
    <property type="component" value="Unassembled WGS sequence"/>
</dbReference>
<proteinExistence type="predicted"/>